<organism evidence="1 2">
    <name type="scientific">Capnocytophaga gingivalis</name>
    <dbReference type="NCBI Taxonomy" id="1017"/>
    <lineage>
        <taxon>Bacteria</taxon>
        <taxon>Pseudomonadati</taxon>
        <taxon>Bacteroidota</taxon>
        <taxon>Flavobacteriia</taxon>
        <taxon>Flavobacteriales</taxon>
        <taxon>Flavobacteriaceae</taxon>
        <taxon>Capnocytophaga</taxon>
    </lineage>
</organism>
<dbReference type="RefSeq" id="WP_095910081.1">
    <property type="nucleotide sequence ID" value="NZ_CP022386.1"/>
</dbReference>
<dbReference type="Pfam" id="PF14595">
    <property type="entry name" value="Thioredoxin_9"/>
    <property type="match status" value="1"/>
</dbReference>
<dbReference type="KEGG" id="cgh:CGC50_05920"/>
<dbReference type="AlphaFoldDB" id="A0A250FNK4"/>
<dbReference type="Proteomes" id="UP000217250">
    <property type="component" value="Chromosome"/>
</dbReference>
<name>A0A250FNK4_9FLAO</name>
<dbReference type="OrthoDB" id="6120799at2"/>
<dbReference type="Gene3D" id="3.40.30.10">
    <property type="entry name" value="Glutaredoxin"/>
    <property type="match status" value="1"/>
</dbReference>
<dbReference type="InterPro" id="IPR036249">
    <property type="entry name" value="Thioredoxin-like_sf"/>
</dbReference>
<reference evidence="2" key="1">
    <citation type="submission" date="2017-06" db="EMBL/GenBank/DDBJ databases">
        <title>Capnocytophaga spp. assemblies.</title>
        <authorList>
            <person name="Gulvik C.A."/>
        </authorList>
    </citation>
    <scope>NUCLEOTIDE SEQUENCE [LARGE SCALE GENOMIC DNA]</scope>
    <source>
        <strain evidence="2">H1496</strain>
    </source>
</reference>
<evidence type="ECO:0000313" key="2">
    <source>
        <dbReference type="Proteomes" id="UP000217250"/>
    </source>
</evidence>
<protein>
    <submittedName>
        <fullName evidence="1">Thioredoxin family protein</fullName>
    </submittedName>
</protein>
<proteinExistence type="predicted"/>
<accession>A0A250FNK4</accession>
<dbReference type="SUPFAM" id="SSF52833">
    <property type="entry name" value="Thioredoxin-like"/>
    <property type="match status" value="1"/>
</dbReference>
<evidence type="ECO:0000313" key="1">
    <source>
        <dbReference type="EMBL" id="ATA86742.1"/>
    </source>
</evidence>
<dbReference type="EMBL" id="CP022386">
    <property type="protein sequence ID" value="ATA86742.1"/>
    <property type="molecule type" value="Genomic_DNA"/>
</dbReference>
<sequence>MAETYTYETYKELMDNLLKEGKTSGEDQSEFMVSLTKLNRQRIKRLDNTLELTAEQTAFFANLTGEQSWVVISECWCADAAQILPVIAKVAEANPHIHLSIVLRDENPELMNQYLTNGGKAIPILIISDKATGKVLHVWGPRPKTATTMVEAYKKEHGKLSPEFKEDLQKWYNQDKGQSIIQDLISLFS</sequence>
<gene>
    <name evidence="1" type="ORF">CGC50_05920</name>
</gene>
<dbReference type="GeneID" id="84808095"/>